<dbReference type="AlphaFoldDB" id="A0AAV6GYC2"/>
<organism evidence="9 10">
    <name type="scientific">Alosa alosa</name>
    <name type="common">allis shad</name>
    <dbReference type="NCBI Taxonomy" id="278164"/>
    <lineage>
        <taxon>Eukaryota</taxon>
        <taxon>Metazoa</taxon>
        <taxon>Chordata</taxon>
        <taxon>Craniata</taxon>
        <taxon>Vertebrata</taxon>
        <taxon>Euteleostomi</taxon>
        <taxon>Actinopterygii</taxon>
        <taxon>Neopterygii</taxon>
        <taxon>Teleostei</taxon>
        <taxon>Clupei</taxon>
        <taxon>Clupeiformes</taxon>
        <taxon>Clupeoidei</taxon>
        <taxon>Clupeidae</taxon>
        <taxon>Alosa</taxon>
    </lineage>
</organism>
<sequence length="738" mass="79951">MLSAASANLTSVAGISRCLKLLFLRRIFAMAAALSRALKLPGKKGSELGEYDPLTQADSEDDSEEDDLVLNYPRNGLGRSNNMGLGTSDSRSNRGSRFTQQEDVDEDEEEVDEWRERHRGKSRPETEDEKCRQYWSQREMGRDATSEDGEGMRSTGGGGIGSECDPYGKKNRVKNAVRTAAFLVPLCLAMIVVLLCAFILPCQQLEDRRPQWEREQGGDAGGVTSLPLALWDVDNDGIEDILIGVTQLSNESQVPSSQAISKEYSVVALSATSGSVLWRRPLREPVISVQCGLQTGAASSAAAHPAEGAHWGQQSLSLQSGPVCLLVGSSHLTAVNGTSGTKLWSATPGAIESPVVLLPDVDGDSVPDLLIVTLPENNEADLCLVLLSALNGTHIGRPVNFNLTGQGKLIGPLLHETRMGAYYVLFGLGTVEAVSLRDIYTKASDVRVIDPKIKVKDPLWEKLRKTNSSSLIHISSGTEEVIFLLPLVAGLCNNHNNLDVMSNMNSSQSDWMVICDKSRLSVLKEKDTRTAWTFNSSAIHSRPTPGQFNGDGIPDVLIQLSAAGVRKVQIIDGGNGHSLWEAEFVCPRLVLEGSSVMTTSGQSVFLFWAGDPLKPQKNITKQASSALAPTDPVVRKLFMLHPNYPIILLELASTTDTILTAAVSYEEQWKDAAYITVFSRPTSGLGPGTRMVKSLSLKAAVAGALIVRLGEESQAGAPVRLRAFEIKKFFKQLSFKHQ</sequence>
<evidence type="ECO:0000256" key="1">
    <source>
        <dbReference type="ARBA" id="ARBA00004167"/>
    </source>
</evidence>
<dbReference type="PANTHER" id="PTHR21419:SF25">
    <property type="entry name" value="PROTEIN FAM234B"/>
    <property type="match status" value="1"/>
</dbReference>
<dbReference type="PANTHER" id="PTHR21419">
    <property type="match status" value="1"/>
</dbReference>
<feature type="transmembrane region" description="Helical" evidence="7">
    <location>
        <begin position="179"/>
        <end position="200"/>
    </location>
</feature>
<comment type="caution">
    <text evidence="9">The sequence shown here is derived from an EMBL/GenBank/DDBJ whole genome shotgun (WGS) entry which is preliminary data.</text>
</comment>
<dbReference type="Pfam" id="PF23727">
    <property type="entry name" value="Beta-prop_FAM234A_B"/>
    <property type="match status" value="1"/>
</dbReference>
<evidence type="ECO:0000256" key="3">
    <source>
        <dbReference type="ARBA" id="ARBA00022989"/>
    </source>
</evidence>
<feature type="region of interest" description="Disordered" evidence="6">
    <location>
        <begin position="44"/>
        <end position="163"/>
    </location>
</feature>
<comment type="similarity">
    <text evidence="5">Belongs to the FAM234 family.</text>
</comment>
<keyword evidence="4 7" id="KW-0472">Membrane</keyword>
<feature type="compositionally biased region" description="Polar residues" evidence="6">
    <location>
        <begin position="78"/>
        <end position="101"/>
    </location>
</feature>
<dbReference type="InterPro" id="IPR045232">
    <property type="entry name" value="FAM234"/>
</dbReference>
<dbReference type="InterPro" id="IPR011047">
    <property type="entry name" value="Quinoprotein_ADH-like_sf"/>
</dbReference>
<protein>
    <recommendedName>
        <fullName evidence="8">FAM234A/B beta-propeller domain-containing protein</fullName>
    </recommendedName>
</protein>
<evidence type="ECO:0000256" key="6">
    <source>
        <dbReference type="SAM" id="MobiDB-lite"/>
    </source>
</evidence>
<evidence type="ECO:0000256" key="2">
    <source>
        <dbReference type="ARBA" id="ARBA00022692"/>
    </source>
</evidence>
<comment type="subcellular location">
    <subcellularLocation>
        <location evidence="1">Membrane</location>
        <topology evidence="1">Single-pass membrane protein</topology>
    </subcellularLocation>
</comment>
<evidence type="ECO:0000259" key="8">
    <source>
        <dbReference type="Pfam" id="PF23727"/>
    </source>
</evidence>
<dbReference type="SUPFAM" id="SSF50998">
    <property type="entry name" value="Quinoprotein alcohol dehydrogenase-like"/>
    <property type="match status" value="1"/>
</dbReference>
<feature type="compositionally biased region" description="Acidic residues" evidence="6">
    <location>
        <begin position="58"/>
        <end position="68"/>
    </location>
</feature>
<gene>
    <name evidence="9" type="ORF">AALO_G00081830</name>
</gene>
<evidence type="ECO:0000256" key="5">
    <source>
        <dbReference type="ARBA" id="ARBA00025791"/>
    </source>
</evidence>
<accession>A0AAV6GYC2</accession>
<evidence type="ECO:0000313" key="10">
    <source>
        <dbReference type="Proteomes" id="UP000823561"/>
    </source>
</evidence>
<keyword evidence="2 7" id="KW-0812">Transmembrane</keyword>
<dbReference type="Gene3D" id="2.130.10.10">
    <property type="entry name" value="YVTN repeat-like/Quinoprotein amine dehydrogenase"/>
    <property type="match status" value="1"/>
</dbReference>
<proteinExistence type="inferred from homology"/>
<dbReference type="EMBL" id="JADWDJ010000006">
    <property type="protein sequence ID" value="KAG5279809.1"/>
    <property type="molecule type" value="Genomic_DNA"/>
</dbReference>
<keyword evidence="3 7" id="KW-1133">Transmembrane helix</keyword>
<feature type="domain" description="FAM234A/B beta-propeller" evidence="8">
    <location>
        <begin position="228"/>
        <end position="735"/>
    </location>
</feature>
<name>A0AAV6GYC2_9TELE</name>
<dbReference type="Proteomes" id="UP000823561">
    <property type="component" value="Chromosome 6"/>
</dbReference>
<reference evidence="9" key="1">
    <citation type="submission" date="2020-10" db="EMBL/GenBank/DDBJ databases">
        <title>Chromosome-scale genome assembly of the Allis shad, Alosa alosa.</title>
        <authorList>
            <person name="Margot Z."/>
            <person name="Christophe K."/>
            <person name="Cabau C."/>
            <person name="Louis A."/>
            <person name="Berthelot C."/>
            <person name="Parey E."/>
            <person name="Roest Crollius H."/>
            <person name="Montfort J."/>
            <person name="Robinson-Rechavi M."/>
            <person name="Bucao C."/>
            <person name="Bouchez O."/>
            <person name="Gislard M."/>
            <person name="Lluch J."/>
            <person name="Milhes M."/>
            <person name="Lampietro C."/>
            <person name="Lopez Roques C."/>
            <person name="Donnadieu C."/>
            <person name="Braasch I."/>
            <person name="Desvignes T."/>
            <person name="Postlethwait J."/>
            <person name="Bobe J."/>
            <person name="Guiguen Y."/>
        </authorList>
    </citation>
    <scope>NUCLEOTIDE SEQUENCE</scope>
    <source>
        <strain evidence="9">M-15738</strain>
        <tissue evidence="9">Blood</tissue>
    </source>
</reference>
<evidence type="ECO:0000256" key="4">
    <source>
        <dbReference type="ARBA" id="ARBA00023136"/>
    </source>
</evidence>
<feature type="compositionally biased region" description="Basic and acidic residues" evidence="6">
    <location>
        <begin position="122"/>
        <end position="132"/>
    </location>
</feature>
<dbReference type="GO" id="GO:0016020">
    <property type="term" value="C:membrane"/>
    <property type="evidence" value="ECO:0007669"/>
    <property type="project" value="UniProtKB-SubCell"/>
</dbReference>
<dbReference type="InterPro" id="IPR055409">
    <property type="entry name" value="Beta-prop_FAM234A_B"/>
</dbReference>
<evidence type="ECO:0000256" key="7">
    <source>
        <dbReference type="SAM" id="Phobius"/>
    </source>
</evidence>
<dbReference type="InterPro" id="IPR015943">
    <property type="entry name" value="WD40/YVTN_repeat-like_dom_sf"/>
</dbReference>
<evidence type="ECO:0000313" key="9">
    <source>
        <dbReference type="EMBL" id="KAG5279809.1"/>
    </source>
</evidence>
<feature type="compositionally biased region" description="Acidic residues" evidence="6">
    <location>
        <begin position="102"/>
        <end position="113"/>
    </location>
</feature>
<keyword evidence="10" id="KW-1185">Reference proteome</keyword>